<evidence type="ECO:0000313" key="2">
    <source>
        <dbReference type="EMBL" id="GAA1695542.1"/>
    </source>
</evidence>
<feature type="compositionally biased region" description="Basic and acidic residues" evidence="1">
    <location>
        <begin position="12"/>
        <end position="27"/>
    </location>
</feature>
<evidence type="ECO:0000256" key="1">
    <source>
        <dbReference type="SAM" id="MobiDB-lite"/>
    </source>
</evidence>
<gene>
    <name evidence="2" type="ORF">GCM10009733_108910</name>
</gene>
<dbReference type="EMBL" id="BAAAMU010000212">
    <property type="protein sequence ID" value="GAA1695542.1"/>
    <property type="molecule type" value="Genomic_DNA"/>
</dbReference>
<sequence length="111" mass="12630">MDQASGLNAWRDLTRSPRQFRDGRRAGESPVPRARREDTPDGDWLIAVFDRRYRAPEHEPQLRRSTRASVSVLGRLFRSKVVELSAIPVVEIDGGLDAWGRGTSHHDWSPI</sequence>
<evidence type="ECO:0000313" key="3">
    <source>
        <dbReference type="Proteomes" id="UP001500064"/>
    </source>
</evidence>
<feature type="region of interest" description="Disordered" evidence="1">
    <location>
        <begin position="1"/>
        <end position="39"/>
    </location>
</feature>
<organism evidence="2 3">
    <name type="scientific">Nonomuraea maheshkhaliensis</name>
    <dbReference type="NCBI Taxonomy" id="419590"/>
    <lineage>
        <taxon>Bacteria</taxon>
        <taxon>Bacillati</taxon>
        <taxon>Actinomycetota</taxon>
        <taxon>Actinomycetes</taxon>
        <taxon>Streptosporangiales</taxon>
        <taxon>Streptosporangiaceae</taxon>
        <taxon>Nonomuraea</taxon>
    </lineage>
</organism>
<keyword evidence="3" id="KW-1185">Reference proteome</keyword>
<accession>A0ABP4TZE4</accession>
<proteinExistence type="predicted"/>
<name>A0ABP4TZE4_9ACTN</name>
<dbReference type="Proteomes" id="UP001500064">
    <property type="component" value="Unassembled WGS sequence"/>
</dbReference>
<reference evidence="3" key="1">
    <citation type="journal article" date="2019" name="Int. J. Syst. Evol. Microbiol.">
        <title>The Global Catalogue of Microorganisms (GCM) 10K type strain sequencing project: providing services to taxonomists for standard genome sequencing and annotation.</title>
        <authorList>
            <consortium name="The Broad Institute Genomics Platform"/>
            <consortium name="The Broad Institute Genome Sequencing Center for Infectious Disease"/>
            <person name="Wu L."/>
            <person name="Ma J."/>
        </authorList>
    </citation>
    <scope>NUCLEOTIDE SEQUENCE [LARGE SCALE GENOMIC DNA]</scope>
    <source>
        <strain evidence="3">JCM 13929</strain>
    </source>
</reference>
<comment type="caution">
    <text evidence="2">The sequence shown here is derived from an EMBL/GenBank/DDBJ whole genome shotgun (WGS) entry which is preliminary data.</text>
</comment>
<protein>
    <submittedName>
        <fullName evidence="2">Uncharacterized protein</fullName>
    </submittedName>
</protein>